<keyword evidence="2" id="KW-0560">Oxidoreductase</keyword>
<comment type="caution">
    <text evidence="5">The sequence shown here is derived from an EMBL/GenBank/DDBJ whole genome shotgun (WGS) entry which is preliminary data.</text>
</comment>
<name>A0A916NRZ7_9BACL</name>
<evidence type="ECO:0000256" key="2">
    <source>
        <dbReference type="ARBA" id="ARBA00023002"/>
    </source>
</evidence>
<keyword evidence="3" id="KW-0408">Iron</keyword>
<keyword evidence="6" id="KW-1185">Reference proteome</keyword>
<reference evidence="5" key="1">
    <citation type="submission" date="2021-06" db="EMBL/GenBank/DDBJ databases">
        <authorList>
            <person name="Criscuolo A."/>
        </authorList>
    </citation>
    <scope>NUCLEOTIDE SEQUENCE</scope>
    <source>
        <strain evidence="5">CIP111600</strain>
    </source>
</reference>
<evidence type="ECO:0000256" key="1">
    <source>
        <dbReference type="ARBA" id="ARBA00022723"/>
    </source>
</evidence>
<sequence>MDTLETDVLVVGGGTAGVMAAIGAAEEGARVVLVERDNMLGGVGVCAGVHFYYYGSLGGIQNRVDRQVRELSKLTAGKSKGFHPEWKGLVLTDYMERLGIRIVYDAVVAQMNMDGNKVHGALVETATGQLQVKAKVTIDSTGDGDIAYLCGADFTKGRAWDGALHTYSLVPRYVDDEKVLRYKNFDVGWADTLDLRDLSRAYRTGRRTAWRYEETPENTHYTTVGPQLGVREGRYIVGEYVLGQDDLLLDRRFDDVVMQCFSHHDTHAFDYANESELTQIYIAVLGMRKEKFGGDVPYRCFVPKRIEGLLIGCRALSQDRDCGMALRMQRDIHKVGEVAGVAAALSVREGVLPRNVNVQSLQHRLVERGVLQAEDLQRESEPWMIFEGESRDERKRLLERLSPLEMAEQLISHLGGPEEDTALWWMIQLGEPCIEPLLQQLPSATGAKRRGIAFALGLLRHPAGIPVLAETFRSKDAAKKPDPLTCSEERFIAALILLTVMQSDAVIDDAVQILGSERKSSHLLFILQYFIRISPKMSVEQKKQTAEAVLALLQRPDLGDDFIVKGSHGITPTLGKSTSMKWGIELSAAYLLELLGHRGKAILDNYLKDERKYAVNAAELMLARLANPEGSASV</sequence>
<dbReference type="GO" id="GO:0051536">
    <property type="term" value="F:iron-sulfur cluster binding"/>
    <property type="evidence" value="ECO:0007669"/>
    <property type="project" value="UniProtKB-KW"/>
</dbReference>
<dbReference type="PANTHER" id="PTHR43498">
    <property type="entry name" value="FERREDOXIN:COB-COM HETERODISULFIDE REDUCTASE SUBUNIT A"/>
    <property type="match status" value="1"/>
</dbReference>
<dbReference type="Pfam" id="PF12831">
    <property type="entry name" value="FAD_oxidored"/>
    <property type="match status" value="2"/>
</dbReference>
<gene>
    <name evidence="5" type="ORF">PAESOLCIP111_05157</name>
</gene>
<protein>
    <recommendedName>
        <fullName evidence="7">FAD-dependent oxidoreductase</fullName>
    </recommendedName>
</protein>
<dbReference type="InterPro" id="IPR039650">
    <property type="entry name" value="HdrA-like"/>
</dbReference>
<evidence type="ECO:0000313" key="5">
    <source>
        <dbReference type="EMBL" id="CAG7646388.1"/>
    </source>
</evidence>
<accession>A0A916NRZ7</accession>
<evidence type="ECO:0000313" key="6">
    <source>
        <dbReference type="Proteomes" id="UP000693672"/>
    </source>
</evidence>
<dbReference type="AlphaFoldDB" id="A0A916NRZ7"/>
<dbReference type="EMBL" id="CAJVAS010000034">
    <property type="protein sequence ID" value="CAG7646388.1"/>
    <property type="molecule type" value="Genomic_DNA"/>
</dbReference>
<evidence type="ECO:0000256" key="3">
    <source>
        <dbReference type="ARBA" id="ARBA00023004"/>
    </source>
</evidence>
<dbReference type="Proteomes" id="UP000693672">
    <property type="component" value="Unassembled WGS sequence"/>
</dbReference>
<proteinExistence type="predicted"/>
<dbReference type="PANTHER" id="PTHR43498:SF1">
    <property type="entry name" value="COB--COM HETERODISULFIDE REDUCTASE IRON-SULFUR SUBUNIT A"/>
    <property type="match status" value="1"/>
</dbReference>
<keyword evidence="4" id="KW-0411">Iron-sulfur</keyword>
<evidence type="ECO:0008006" key="7">
    <source>
        <dbReference type="Google" id="ProtNLM"/>
    </source>
</evidence>
<keyword evidence="1" id="KW-0479">Metal-binding</keyword>
<dbReference type="GO" id="GO:0046872">
    <property type="term" value="F:metal ion binding"/>
    <property type="evidence" value="ECO:0007669"/>
    <property type="project" value="UniProtKB-KW"/>
</dbReference>
<dbReference type="RefSeq" id="WP_218094871.1">
    <property type="nucleotide sequence ID" value="NZ_CAJVAS010000034.1"/>
</dbReference>
<organism evidence="5 6">
    <name type="scientific">Paenibacillus solanacearum</name>
    <dbReference type="NCBI Taxonomy" id="2048548"/>
    <lineage>
        <taxon>Bacteria</taxon>
        <taxon>Bacillati</taxon>
        <taxon>Bacillota</taxon>
        <taxon>Bacilli</taxon>
        <taxon>Bacillales</taxon>
        <taxon>Paenibacillaceae</taxon>
        <taxon>Paenibacillus</taxon>
    </lineage>
</organism>
<dbReference type="GO" id="GO:0016491">
    <property type="term" value="F:oxidoreductase activity"/>
    <property type="evidence" value="ECO:0007669"/>
    <property type="project" value="UniProtKB-KW"/>
</dbReference>
<evidence type="ECO:0000256" key="4">
    <source>
        <dbReference type="ARBA" id="ARBA00023014"/>
    </source>
</evidence>